<feature type="signal peptide" evidence="1">
    <location>
        <begin position="1"/>
        <end position="26"/>
    </location>
</feature>
<gene>
    <name evidence="2" type="ORF">GO493_11290</name>
</gene>
<dbReference type="Proteomes" id="UP000461730">
    <property type="component" value="Unassembled WGS sequence"/>
</dbReference>
<comment type="caution">
    <text evidence="2">The sequence shown here is derived from an EMBL/GenBank/DDBJ whole genome shotgun (WGS) entry which is preliminary data.</text>
</comment>
<organism evidence="2 3">
    <name type="scientific">Chitinophaga tropicalis</name>
    <dbReference type="NCBI Taxonomy" id="2683588"/>
    <lineage>
        <taxon>Bacteria</taxon>
        <taxon>Pseudomonadati</taxon>
        <taxon>Bacteroidota</taxon>
        <taxon>Chitinophagia</taxon>
        <taxon>Chitinophagales</taxon>
        <taxon>Chitinophagaceae</taxon>
        <taxon>Chitinophaga</taxon>
    </lineage>
</organism>
<sequence>MKKPYPVNLSCVIALFAVLSTGIVSCSNSDDDVTPTGPGGGDTTSSMTRLLTDSIWRYYEYYQSYSDAASKMVWKKGRDYNTLNLLSYKVKFNTDHTYWEVTGSVDSVKGTWAFTDSETKISIKHNKGSYVYTVKLLGTNQFEWEDTNNKTYGLLLKRFPETERMKSWEQMLTFNTWKYDTYIKNYTKETADLLWRAGKTNPAVNMMSSRLTLKTDGSYQATTETGAIVSGLWEFGSGEDQITLKPTGQTSYTLSIKLLNDTRLEWHRADNDTYGEMVLIDPTE</sequence>
<accession>A0A7K1U3I3</accession>
<name>A0A7K1U3I3_9BACT</name>
<feature type="chain" id="PRO_5029804713" description="Lipocalin-like protein" evidence="1">
    <location>
        <begin position="27"/>
        <end position="284"/>
    </location>
</feature>
<evidence type="ECO:0000313" key="3">
    <source>
        <dbReference type="Proteomes" id="UP000461730"/>
    </source>
</evidence>
<evidence type="ECO:0000256" key="1">
    <source>
        <dbReference type="SAM" id="SignalP"/>
    </source>
</evidence>
<evidence type="ECO:0000313" key="2">
    <source>
        <dbReference type="EMBL" id="MVT08846.1"/>
    </source>
</evidence>
<reference evidence="2 3" key="1">
    <citation type="submission" date="2019-12" db="EMBL/GenBank/DDBJ databases">
        <title>Chitinophaga sp. strain ysch24 (GDMCC 1.1355), whole genome shotgun sequence.</title>
        <authorList>
            <person name="Zhang X."/>
        </authorList>
    </citation>
    <scope>NUCLEOTIDE SEQUENCE [LARGE SCALE GENOMIC DNA]</scope>
    <source>
        <strain evidence="3">ysch24</strain>
    </source>
</reference>
<proteinExistence type="predicted"/>
<evidence type="ECO:0008006" key="4">
    <source>
        <dbReference type="Google" id="ProtNLM"/>
    </source>
</evidence>
<dbReference type="AlphaFoldDB" id="A0A7K1U3I3"/>
<dbReference type="RefSeq" id="WP_157306268.1">
    <property type="nucleotide sequence ID" value="NZ_WRXN01000004.1"/>
</dbReference>
<keyword evidence="3" id="KW-1185">Reference proteome</keyword>
<keyword evidence="1" id="KW-0732">Signal</keyword>
<protein>
    <recommendedName>
        <fullName evidence="4">Lipocalin-like protein</fullName>
    </recommendedName>
</protein>
<dbReference type="PROSITE" id="PS51257">
    <property type="entry name" value="PROKAR_LIPOPROTEIN"/>
    <property type="match status" value="1"/>
</dbReference>
<dbReference type="EMBL" id="WRXN01000004">
    <property type="protein sequence ID" value="MVT08846.1"/>
    <property type="molecule type" value="Genomic_DNA"/>
</dbReference>